<reference evidence="2" key="2">
    <citation type="submission" date="2021-09" db="EMBL/GenBank/DDBJ databases">
        <authorList>
            <person name="Jia N."/>
            <person name="Wang J."/>
            <person name="Shi W."/>
            <person name="Du L."/>
            <person name="Sun Y."/>
            <person name="Zhan W."/>
            <person name="Jiang J."/>
            <person name="Wang Q."/>
            <person name="Zhang B."/>
            <person name="Ji P."/>
            <person name="Sakyi L.B."/>
            <person name="Cui X."/>
            <person name="Yuan T."/>
            <person name="Jiang B."/>
            <person name="Yang W."/>
            <person name="Lam T.T.-Y."/>
            <person name="Chang Q."/>
            <person name="Ding S."/>
            <person name="Wang X."/>
            <person name="Zhu J."/>
            <person name="Ruan X."/>
            <person name="Zhao L."/>
            <person name="Wei J."/>
            <person name="Que T."/>
            <person name="Du C."/>
            <person name="Cheng J."/>
            <person name="Dai P."/>
            <person name="Han X."/>
            <person name="Huang E."/>
            <person name="Gao Y."/>
            <person name="Liu J."/>
            <person name="Shao H."/>
            <person name="Ye R."/>
            <person name="Li L."/>
            <person name="Wei W."/>
            <person name="Wang X."/>
            <person name="Wang C."/>
            <person name="Huo Q."/>
            <person name="Li W."/>
            <person name="Guo W."/>
            <person name="Chen H."/>
            <person name="Chen S."/>
            <person name="Zhou L."/>
            <person name="Zhou L."/>
            <person name="Ni X."/>
            <person name="Tian J."/>
            <person name="Zhou Y."/>
            <person name="Sheng Y."/>
            <person name="Liu T."/>
            <person name="Pan Y."/>
            <person name="Xia L."/>
            <person name="Li J."/>
            <person name="Zhao F."/>
            <person name="Cao W."/>
        </authorList>
    </citation>
    <scope>NUCLEOTIDE SEQUENCE</scope>
    <source>
        <strain evidence="2">Rmic-2018</strain>
        <tissue evidence="2">Larvae</tissue>
    </source>
</reference>
<proteinExistence type="predicted"/>
<evidence type="ECO:0000313" key="2">
    <source>
        <dbReference type="EMBL" id="KAH8008767.1"/>
    </source>
</evidence>
<gene>
    <name evidence="2" type="ORF">HPB51_004157</name>
</gene>
<evidence type="ECO:0000313" key="3">
    <source>
        <dbReference type="Proteomes" id="UP000821866"/>
    </source>
</evidence>
<keyword evidence="3" id="KW-1185">Reference proteome</keyword>
<dbReference type="AlphaFoldDB" id="A0A9J6D4J1"/>
<reference evidence="2" key="1">
    <citation type="journal article" date="2020" name="Cell">
        <title>Large-Scale Comparative Analyses of Tick Genomes Elucidate Their Genetic Diversity and Vector Capacities.</title>
        <authorList>
            <consortium name="Tick Genome and Microbiome Consortium (TIGMIC)"/>
            <person name="Jia N."/>
            <person name="Wang J."/>
            <person name="Shi W."/>
            <person name="Du L."/>
            <person name="Sun Y."/>
            <person name="Zhan W."/>
            <person name="Jiang J.F."/>
            <person name="Wang Q."/>
            <person name="Zhang B."/>
            <person name="Ji P."/>
            <person name="Bell-Sakyi L."/>
            <person name="Cui X.M."/>
            <person name="Yuan T.T."/>
            <person name="Jiang B.G."/>
            <person name="Yang W.F."/>
            <person name="Lam T.T."/>
            <person name="Chang Q.C."/>
            <person name="Ding S.J."/>
            <person name="Wang X.J."/>
            <person name="Zhu J.G."/>
            <person name="Ruan X.D."/>
            <person name="Zhao L."/>
            <person name="Wei J.T."/>
            <person name="Ye R.Z."/>
            <person name="Que T.C."/>
            <person name="Du C.H."/>
            <person name="Zhou Y.H."/>
            <person name="Cheng J.X."/>
            <person name="Dai P.F."/>
            <person name="Guo W.B."/>
            <person name="Han X.H."/>
            <person name="Huang E.J."/>
            <person name="Li L.F."/>
            <person name="Wei W."/>
            <person name="Gao Y.C."/>
            <person name="Liu J.Z."/>
            <person name="Shao H.Z."/>
            <person name="Wang X."/>
            <person name="Wang C.C."/>
            <person name="Yang T.C."/>
            <person name="Huo Q.B."/>
            <person name="Li W."/>
            <person name="Chen H.Y."/>
            <person name="Chen S.E."/>
            <person name="Zhou L.G."/>
            <person name="Ni X.B."/>
            <person name="Tian J.H."/>
            <person name="Sheng Y."/>
            <person name="Liu T."/>
            <person name="Pan Y.S."/>
            <person name="Xia L.Y."/>
            <person name="Li J."/>
            <person name="Zhao F."/>
            <person name="Cao W.C."/>
        </authorList>
    </citation>
    <scope>NUCLEOTIDE SEQUENCE</scope>
    <source>
        <strain evidence="2">Rmic-2018</strain>
    </source>
</reference>
<protein>
    <submittedName>
        <fullName evidence="2">Uncharacterized protein</fullName>
    </submittedName>
</protein>
<organism evidence="2 3">
    <name type="scientific">Rhipicephalus microplus</name>
    <name type="common">Cattle tick</name>
    <name type="synonym">Boophilus microplus</name>
    <dbReference type="NCBI Taxonomy" id="6941"/>
    <lineage>
        <taxon>Eukaryota</taxon>
        <taxon>Metazoa</taxon>
        <taxon>Ecdysozoa</taxon>
        <taxon>Arthropoda</taxon>
        <taxon>Chelicerata</taxon>
        <taxon>Arachnida</taxon>
        <taxon>Acari</taxon>
        <taxon>Parasitiformes</taxon>
        <taxon>Ixodida</taxon>
        <taxon>Ixodoidea</taxon>
        <taxon>Ixodidae</taxon>
        <taxon>Rhipicephalinae</taxon>
        <taxon>Rhipicephalus</taxon>
        <taxon>Boophilus</taxon>
    </lineage>
</organism>
<evidence type="ECO:0000256" key="1">
    <source>
        <dbReference type="SAM" id="MobiDB-lite"/>
    </source>
</evidence>
<comment type="caution">
    <text evidence="2">The sequence shown here is derived from an EMBL/GenBank/DDBJ whole genome shotgun (WGS) entry which is preliminary data.</text>
</comment>
<name>A0A9J6D4J1_RHIMP</name>
<feature type="compositionally biased region" description="Basic and acidic residues" evidence="1">
    <location>
        <begin position="47"/>
        <end position="59"/>
    </location>
</feature>
<sequence>MKIVYVTLSGCTHIQNTYLTNAASDHHLMPVTAAVDHDSRSLNARAQDIERPRERDGESYVRAGLRGPQREEVRRRAPPRIESGTAASLCVRGRPPAQLGALFSLRYARSPARMEAAGKRDSLRQFADDFVDVVRVALPFSPVLPAVDHWLFSSPLASLTATGEARRRRATARSCCVGSAQSEMGAHAY</sequence>
<dbReference type="Proteomes" id="UP000821866">
    <property type="component" value="Chromosome 9"/>
</dbReference>
<accession>A0A9J6D4J1</accession>
<feature type="region of interest" description="Disordered" evidence="1">
    <location>
        <begin position="44"/>
        <end position="76"/>
    </location>
</feature>
<dbReference type="EMBL" id="JABSTU010000011">
    <property type="protein sequence ID" value="KAH8008767.1"/>
    <property type="molecule type" value="Genomic_DNA"/>
</dbReference>